<dbReference type="SUPFAM" id="SSF56645">
    <property type="entry name" value="Acyl-CoA dehydrogenase NM domain-like"/>
    <property type="match status" value="1"/>
</dbReference>
<dbReference type="GO" id="GO:0016627">
    <property type="term" value="F:oxidoreductase activity, acting on the CH-CH group of donors"/>
    <property type="evidence" value="ECO:0007669"/>
    <property type="project" value="InterPro"/>
</dbReference>
<accession>K6UN80</accession>
<dbReference type="Gene3D" id="2.40.110.10">
    <property type="entry name" value="Butyryl-CoA Dehydrogenase, subunit A, domain 2"/>
    <property type="match status" value="1"/>
</dbReference>
<evidence type="ECO:0000313" key="2">
    <source>
        <dbReference type="EMBL" id="GAB78756.1"/>
    </source>
</evidence>
<dbReference type="AlphaFoldDB" id="K6UN80"/>
<dbReference type="eggNOG" id="COG1960">
    <property type="taxonomic scope" value="Bacteria"/>
</dbReference>
<dbReference type="InterPro" id="IPR036250">
    <property type="entry name" value="AcylCo_DH-like_C"/>
</dbReference>
<organism evidence="2 3">
    <name type="scientific">Austwickia chelonae NBRC 105200</name>
    <dbReference type="NCBI Taxonomy" id="1184607"/>
    <lineage>
        <taxon>Bacteria</taxon>
        <taxon>Bacillati</taxon>
        <taxon>Actinomycetota</taxon>
        <taxon>Actinomycetes</taxon>
        <taxon>Micrococcales</taxon>
        <taxon>Dermatophilaceae</taxon>
        <taxon>Austwickia</taxon>
    </lineage>
</organism>
<dbReference type="SUPFAM" id="SSF47203">
    <property type="entry name" value="Acyl-CoA dehydrogenase C-terminal domain-like"/>
    <property type="match status" value="1"/>
</dbReference>
<gene>
    <name evidence="2" type="ORF">AUCHE_16_01790</name>
</gene>
<dbReference type="Proteomes" id="UP000008495">
    <property type="component" value="Unassembled WGS sequence"/>
</dbReference>
<dbReference type="STRING" id="100225.SAMN05421595_2409"/>
<keyword evidence="3" id="KW-1185">Reference proteome</keyword>
<dbReference type="InterPro" id="IPR046373">
    <property type="entry name" value="Acyl-CoA_Oxase/DH_mid-dom_sf"/>
</dbReference>
<dbReference type="RefSeq" id="WP_006503513.1">
    <property type="nucleotide sequence ID" value="NZ_BAGZ01000016.1"/>
</dbReference>
<name>K6UN80_9MICO</name>
<protein>
    <recommendedName>
        <fullName evidence="4">Acyl-CoA dehydrogenase</fullName>
    </recommendedName>
</protein>
<reference evidence="2 3" key="1">
    <citation type="submission" date="2012-08" db="EMBL/GenBank/DDBJ databases">
        <title>Whole genome shotgun sequence of Austwickia chelonae NBRC 105200.</title>
        <authorList>
            <person name="Yoshida I."/>
            <person name="Hosoyama A."/>
            <person name="Tsuchikane K."/>
            <person name="Katsumata H."/>
            <person name="Ando Y."/>
            <person name="Ohji S."/>
            <person name="Hamada M."/>
            <person name="Tamura T."/>
            <person name="Yamazoe A."/>
            <person name="Yamazaki S."/>
            <person name="Fujita N."/>
        </authorList>
    </citation>
    <scope>NUCLEOTIDE SEQUENCE [LARGE SCALE GENOMIC DNA]</scope>
    <source>
        <strain evidence="2 3">NBRC 105200</strain>
    </source>
</reference>
<evidence type="ECO:0000256" key="1">
    <source>
        <dbReference type="SAM" id="MobiDB-lite"/>
    </source>
</evidence>
<proteinExistence type="predicted"/>
<feature type="region of interest" description="Disordered" evidence="1">
    <location>
        <begin position="1"/>
        <end position="20"/>
    </location>
</feature>
<evidence type="ECO:0000313" key="3">
    <source>
        <dbReference type="Proteomes" id="UP000008495"/>
    </source>
</evidence>
<sequence>MHPTRGTTTSPPPSSPTPHLAELTRRARTLHTDLDGALTLATELTDITHGLGRGRTSEYLHTLSALGRGDLTVARIVEPHLDAHAILHQAGSTPADLEPVHATPRSTWGVYAAHAPHLELNAENTAHGWRLTGGKPWCSLPDKISHALITAHTGPDRRRLFAIDLRHPGVHIEPGTWAARGLTAITTAELTLTDVPAVPVGDDNWYLTRPGFAWGGIGVAAIWTGGAHGLAAALHHAAARREPDQIALLHLGRVDETLWTADLALHEAARTIDAGTTDPHLGPRVRAVAARTAETVIAVVGHALGPAPLTHDEEHARRVADLTVYIRQHHAERDLAALGRTLLSTPPGPPR</sequence>
<dbReference type="InterPro" id="IPR009100">
    <property type="entry name" value="AcylCoA_DH/oxidase_NM_dom_sf"/>
</dbReference>
<dbReference type="OrthoDB" id="107064at2"/>
<evidence type="ECO:0008006" key="4">
    <source>
        <dbReference type="Google" id="ProtNLM"/>
    </source>
</evidence>
<dbReference type="EMBL" id="BAGZ01000016">
    <property type="protein sequence ID" value="GAB78756.1"/>
    <property type="molecule type" value="Genomic_DNA"/>
</dbReference>
<comment type="caution">
    <text evidence="2">The sequence shown here is derived from an EMBL/GenBank/DDBJ whole genome shotgun (WGS) entry which is preliminary data.</text>
</comment>